<dbReference type="Gene3D" id="2.40.30.10">
    <property type="entry name" value="Translation factors"/>
    <property type="match status" value="1"/>
</dbReference>
<dbReference type="PANTHER" id="PTHR42815:SF2">
    <property type="entry name" value="FAD-BINDING, PUTATIVE (AFU_ORTHOLOGUE AFUA_6G07600)-RELATED"/>
    <property type="match status" value="1"/>
</dbReference>
<name>A0ABR3XMV8_9PEZI</name>
<dbReference type="Proteomes" id="UP001586593">
    <property type="component" value="Unassembled WGS sequence"/>
</dbReference>
<gene>
    <name evidence="2" type="ORF">VTK73DRAFT_8775</name>
</gene>
<dbReference type="InterPro" id="IPR039261">
    <property type="entry name" value="FNR_nucleotide-bd"/>
</dbReference>
<accession>A0ABR3XMV8</accession>
<keyword evidence="3" id="KW-1185">Reference proteome</keyword>
<dbReference type="SUPFAM" id="SSF52343">
    <property type="entry name" value="Ferredoxin reductase-like, C-terminal NADP-linked domain"/>
    <property type="match status" value="1"/>
</dbReference>
<feature type="domain" description="FAD-binding FR-type" evidence="1">
    <location>
        <begin position="352"/>
        <end position="487"/>
    </location>
</feature>
<dbReference type="InterPro" id="IPR012349">
    <property type="entry name" value="Split_barrel_FMN-bd"/>
</dbReference>
<dbReference type="Gene3D" id="3.40.50.80">
    <property type="entry name" value="Nucleotide-binding domain of ferredoxin-NADP reductase (FNR) module"/>
    <property type="match status" value="1"/>
</dbReference>
<evidence type="ECO:0000313" key="2">
    <source>
        <dbReference type="EMBL" id="KAL1877322.1"/>
    </source>
</evidence>
<organism evidence="2 3">
    <name type="scientific">Phialemonium thermophilum</name>
    <dbReference type="NCBI Taxonomy" id="223376"/>
    <lineage>
        <taxon>Eukaryota</taxon>
        <taxon>Fungi</taxon>
        <taxon>Dikarya</taxon>
        <taxon>Ascomycota</taxon>
        <taxon>Pezizomycotina</taxon>
        <taxon>Sordariomycetes</taxon>
        <taxon>Sordariomycetidae</taxon>
        <taxon>Cephalothecales</taxon>
        <taxon>Cephalothecaceae</taxon>
        <taxon>Phialemonium</taxon>
    </lineage>
</organism>
<dbReference type="InterPro" id="IPR017927">
    <property type="entry name" value="FAD-bd_FR_type"/>
</dbReference>
<dbReference type="Gene3D" id="2.30.110.10">
    <property type="entry name" value="Electron Transport, Fmn-binding Protein, Chain A"/>
    <property type="match status" value="1"/>
</dbReference>
<evidence type="ECO:0000259" key="1">
    <source>
        <dbReference type="PROSITE" id="PS51384"/>
    </source>
</evidence>
<dbReference type="EMBL" id="JAZHXJ010000067">
    <property type="protein sequence ID" value="KAL1877322.1"/>
    <property type="molecule type" value="Genomic_DNA"/>
</dbReference>
<proteinExistence type="predicted"/>
<protein>
    <recommendedName>
        <fullName evidence="1">FAD-binding FR-type domain-containing protein</fullName>
    </recommendedName>
</protein>
<reference evidence="2 3" key="1">
    <citation type="journal article" date="2024" name="Commun. Biol.">
        <title>Comparative genomic analysis of thermophilic fungi reveals convergent evolutionary adaptations and gene losses.</title>
        <authorList>
            <person name="Steindorff A.S."/>
            <person name="Aguilar-Pontes M.V."/>
            <person name="Robinson A.J."/>
            <person name="Andreopoulos B."/>
            <person name="LaButti K."/>
            <person name="Kuo A."/>
            <person name="Mondo S."/>
            <person name="Riley R."/>
            <person name="Otillar R."/>
            <person name="Haridas S."/>
            <person name="Lipzen A."/>
            <person name="Grimwood J."/>
            <person name="Schmutz J."/>
            <person name="Clum A."/>
            <person name="Reid I.D."/>
            <person name="Moisan M.C."/>
            <person name="Butler G."/>
            <person name="Nguyen T.T.M."/>
            <person name="Dewar K."/>
            <person name="Conant G."/>
            <person name="Drula E."/>
            <person name="Henrissat B."/>
            <person name="Hansel C."/>
            <person name="Singer S."/>
            <person name="Hutchinson M.I."/>
            <person name="de Vries R.P."/>
            <person name="Natvig D.O."/>
            <person name="Powell A.J."/>
            <person name="Tsang A."/>
            <person name="Grigoriev I.V."/>
        </authorList>
    </citation>
    <scope>NUCLEOTIDE SEQUENCE [LARGE SCALE GENOMIC DNA]</scope>
    <source>
        <strain evidence="2 3">ATCC 24622</strain>
    </source>
</reference>
<sequence>MPGVAVSENGWHTGEVAMHKALRVPTSSYRNPTQLNFPLSHGLRIAENRLAAFGTLDDEGRPWTTVWGGESEFARPVAEGLLGVQSLADVRDDPVAQAIVGSAKDDELVRLDANGARGKMVSGVSIDLETRDRVKLAGRVLVAGVGKRRGGEGSPVAEMRMVVVVQESLGNCPKYINKKVVRKHIPSPQLVSTDLPLPTEATDLIAKSDLLFLSSTNGDTMDSNNRGGPPGFVRVASNTTDGVVLVYPEYSGNRLYQTLGNLYLNPRIGIVFPDFEMSDALFLTGQAEILIGPKAAALLSHTKLAIKVTVTAARFVKDCLPFRARMGEPSPYTPPLRFLVDEERDGLVASQSPVATASLLTRDTLGPSIHRYVFRLSPADSGKPPTMWKPGQHVTLDFSEELDAGYSHMRDDDPQSLNDDYVRTFTISNPPPIPANAGSDEIPIKNGTELEITVKRHGPVTAFLSRHNPRVPLKIPVLGFGGEESYRIRPSRHTSSDNRTGKGDYVVFVAGGIGITPVLAQAPGLLEPVDEGAEANFRLIWTLRAQDLPLALDVFERIQRLARLSTLFVTGRARQEERNTIANIERLGAQVFARRLKKEDVVKLGGLEGTKIRYHLCASQELLSVLGSWLNGKDYVTESFAY</sequence>
<comment type="caution">
    <text evidence="2">The sequence shown here is derived from an EMBL/GenBank/DDBJ whole genome shotgun (WGS) entry which is preliminary data.</text>
</comment>
<dbReference type="PANTHER" id="PTHR42815">
    <property type="entry name" value="FAD-BINDING, PUTATIVE (AFU_ORTHOLOGUE AFUA_6G07600)-RELATED"/>
    <property type="match status" value="1"/>
</dbReference>
<dbReference type="PROSITE" id="PS51384">
    <property type="entry name" value="FAD_FR"/>
    <property type="match status" value="1"/>
</dbReference>
<evidence type="ECO:0000313" key="3">
    <source>
        <dbReference type="Proteomes" id="UP001586593"/>
    </source>
</evidence>